<protein>
    <recommendedName>
        <fullName evidence="3">Lipoprotein</fullName>
    </recommendedName>
</protein>
<evidence type="ECO:0008006" key="3">
    <source>
        <dbReference type="Google" id="ProtNLM"/>
    </source>
</evidence>
<gene>
    <name evidence="1" type="ORF">HAT86_00425</name>
</gene>
<reference evidence="1" key="1">
    <citation type="submission" date="2020-03" db="EMBL/GenBank/DDBJ databases">
        <title>Roseovarius gahaiensis sp. nov., isolated from Gahai Saline Lake, China.</title>
        <authorList>
            <person name="Sun X."/>
        </authorList>
    </citation>
    <scope>NUCLEOTIDE SEQUENCE</scope>
    <source>
        <strain evidence="1">GH877</strain>
    </source>
</reference>
<accession>A0A967EEN9</accession>
<proteinExistence type="predicted"/>
<keyword evidence="2" id="KW-1185">Reference proteome</keyword>
<name>A0A967EEN9_9RHOB</name>
<sequence length="106" mass="11900">MRKAILILLSAMTLAACEQRAERVTFDGVYFPAKSKKASDDRKDFIVTVRRADKNPDLAPEAGRYEGTQYCLTNFGTSNIDWTRGPDDTATVSNGRMTFEGRCVIW</sequence>
<dbReference type="Proteomes" id="UP000639775">
    <property type="component" value="Unassembled WGS sequence"/>
</dbReference>
<dbReference type="RefSeq" id="WP_167192619.1">
    <property type="nucleotide sequence ID" value="NZ_JAAORB010000001.1"/>
</dbReference>
<evidence type="ECO:0000313" key="1">
    <source>
        <dbReference type="EMBL" id="NHQ72931.1"/>
    </source>
</evidence>
<dbReference type="PROSITE" id="PS51257">
    <property type="entry name" value="PROKAR_LIPOPROTEIN"/>
    <property type="match status" value="1"/>
</dbReference>
<dbReference type="EMBL" id="JAAORB010000001">
    <property type="protein sequence ID" value="NHQ72931.1"/>
    <property type="molecule type" value="Genomic_DNA"/>
</dbReference>
<evidence type="ECO:0000313" key="2">
    <source>
        <dbReference type="Proteomes" id="UP000639775"/>
    </source>
</evidence>
<dbReference type="AlphaFoldDB" id="A0A967EEN9"/>
<comment type="caution">
    <text evidence="1">The sequence shown here is derived from an EMBL/GenBank/DDBJ whole genome shotgun (WGS) entry which is preliminary data.</text>
</comment>
<organism evidence="1 2">
    <name type="scientific">Roseovarius gahaiensis</name>
    <dbReference type="NCBI Taxonomy" id="2716691"/>
    <lineage>
        <taxon>Bacteria</taxon>
        <taxon>Pseudomonadati</taxon>
        <taxon>Pseudomonadota</taxon>
        <taxon>Alphaproteobacteria</taxon>
        <taxon>Rhodobacterales</taxon>
        <taxon>Roseobacteraceae</taxon>
        <taxon>Roseovarius</taxon>
    </lineage>
</organism>